<evidence type="ECO:0000256" key="3">
    <source>
        <dbReference type="ARBA" id="ARBA00022448"/>
    </source>
</evidence>
<gene>
    <name evidence="15" type="ORF">SR858_15860</name>
</gene>
<evidence type="ECO:0000313" key="15">
    <source>
        <dbReference type="EMBL" id="WQH02550.1"/>
    </source>
</evidence>
<dbReference type="RefSeq" id="WP_084669778.1">
    <property type="nucleotide sequence ID" value="NZ_CP140152.1"/>
</dbReference>
<sequence>MRNRNFLALKIKLSVILVSTSWSVFANTKTFTSEKLETADSTPKQVEIFGSKSEVDARRDSIAGKIIIGRKSIEESGVSTAADLLKRHPAVTVSSNGKLGLMGMPGHTQILIDGIPATGGKDPLELDVVHIENIEIVRSAVAEFGPFGSAGTINIVSRKINRRTTNSLRSSIAGGPQGSGADIAWSTSMFETGSPYSYAAQVSLGKSRQHKFESSSLSAQGGGNFMTLVERNATDRREDVRKLLASSTFAWQRDTENKFSVEPSAFVMLSESTASTASAWLPTDRGPSASSEISRSPLHSFSLPLKWELTLPKRAALTLTFSPTRFSYRKDLDREETFVSLPPRSQQNLQGSDRRTDVLRANYSRRLEQHALKAGITQLRNREDTEYRSFLNGLPDASLNTFGTSKTGTDDKISIFAQDEWRFSKLMSINLGISAERRKLDMNEGIFKTRIRYSVISPSANITWRQTTDAKDQIRLGIARTFNSPFNDQLSARPTINVWSPCPAAGLCGANTPDFADTVGNPGLRPERAIGLNLSFEHYIGEDSVITVELFDREFKNAIGKHLQLMPVPWADSPRYVIRPENLGTAWSRGIGLEAQINTAEVWKGMPKIEVRGAVSFAISRISLVPGPDNRVAGQSPWTVKLGTGYGFAVIPLKIGFDMNLSPAVWTRSSEIKRDYKNQRFDLGFDGSWTVDPKTKLRFNIDHLISSNLDGSEQLLDGDGTILLRSASRTVEPKIGLKLEQSF</sequence>
<proteinExistence type="inferred from homology"/>
<evidence type="ECO:0000256" key="11">
    <source>
        <dbReference type="RuleBase" id="RU003357"/>
    </source>
</evidence>
<keyword evidence="3" id="KW-0813">Transport</keyword>
<evidence type="ECO:0000256" key="1">
    <source>
        <dbReference type="ARBA" id="ARBA00004571"/>
    </source>
</evidence>
<evidence type="ECO:0000256" key="8">
    <source>
        <dbReference type="ARBA" id="ARBA00023136"/>
    </source>
</evidence>
<dbReference type="InterPro" id="IPR000531">
    <property type="entry name" value="Beta-barrel_TonB"/>
</dbReference>
<evidence type="ECO:0000256" key="12">
    <source>
        <dbReference type="SAM" id="SignalP"/>
    </source>
</evidence>
<evidence type="ECO:0000256" key="2">
    <source>
        <dbReference type="ARBA" id="ARBA00009810"/>
    </source>
</evidence>
<feature type="chain" id="PRO_5045073244" evidence="12">
    <location>
        <begin position="27"/>
        <end position="743"/>
    </location>
</feature>
<dbReference type="Proteomes" id="UP001326110">
    <property type="component" value="Chromosome"/>
</dbReference>
<keyword evidence="6 12" id="KW-0732">Signal</keyword>
<accession>A0ABZ0XS28</accession>
<dbReference type="Gene3D" id="2.170.130.10">
    <property type="entry name" value="TonB-dependent receptor, plug domain"/>
    <property type="match status" value="1"/>
</dbReference>
<dbReference type="InterPro" id="IPR012910">
    <property type="entry name" value="Plug_dom"/>
</dbReference>
<feature type="domain" description="TonB-dependent receptor plug" evidence="14">
    <location>
        <begin position="65"/>
        <end position="152"/>
    </location>
</feature>
<keyword evidence="7 11" id="KW-0798">TonB box</keyword>
<evidence type="ECO:0000256" key="5">
    <source>
        <dbReference type="ARBA" id="ARBA00022692"/>
    </source>
</evidence>
<name>A0ABZ0XS28_9BURK</name>
<evidence type="ECO:0000256" key="9">
    <source>
        <dbReference type="ARBA" id="ARBA00023170"/>
    </source>
</evidence>
<feature type="domain" description="TonB-dependent receptor-like beta-barrel" evidence="13">
    <location>
        <begin position="277"/>
        <end position="692"/>
    </location>
</feature>
<dbReference type="Pfam" id="PF07715">
    <property type="entry name" value="Plug"/>
    <property type="match status" value="1"/>
</dbReference>
<keyword evidence="16" id="KW-1185">Reference proteome</keyword>
<evidence type="ECO:0000313" key="16">
    <source>
        <dbReference type="Proteomes" id="UP001326110"/>
    </source>
</evidence>
<keyword evidence="8 11" id="KW-0472">Membrane</keyword>
<dbReference type="InterPro" id="IPR039426">
    <property type="entry name" value="TonB-dep_rcpt-like"/>
</dbReference>
<comment type="similarity">
    <text evidence="2 11">Belongs to the TonB-dependent receptor family.</text>
</comment>
<protein>
    <submittedName>
        <fullName evidence="15">TonB-dependent receptor</fullName>
    </submittedName>
</protein>
<evidence type="ECO:0000259" key="13">
    <source>
        <dbReference type="Pfam" id="PF00593"/>
    </source>
</evidence>
<evidence type="ECO:0000256" key="4">
    <source>
        <dbReference type="ARBA" id="ARBA00022452"/>
    </source>
</evidence>
<reference evidence="15 16" key="1">
    <citation type="submission" date="2023-11" db="EMBL/GenBank/DDBJ databases">
        <title>MicrobeMod: A computational toolkit for identifying prokaryotic methylation and restriction-modification with nanopore sequencing.</title>
        <authorList>
            <person name="Crits-Christoph A."/>
            <person name="Kang S.C."/>
            <person name="Lee H."/>
            <person name="Ostrov N."/>
        </authorList>
    </citation>
    <scope>NUCLEOTIDE SEQUENCE [LARGE SCALE GENOMIC DNA]</scope>
    <source>
        <strain evidence="15 16">ATCC 25935</strain>
    </source>
</reference>
<evidence type="ECO:0000256" key="7">
    <source>
        <dbReference type="ARBA" id="ARBA00023077"/>
    </source>
</evidence>
<keyword evidence="10" id="KW-0998">Cell outer membrane</keyword>
<evidence type="ECO:0000256" key="6">
    <source>
        <dbReference type="ARBA" id="ARBA00022729"/>
    </source>
</evidence>
<evidence type="ECO:0000259" key="14">
    <source>
        <dbReference type="Pfam" id="PF07715"/>
    </source>
</evidence>
<comment type="subcellular location">
    <subcellularLocation>
        <location evidence="1">Cell outer membrane</location>
        <topology evidence="1">Multi-pass membrane protein</topology>
    </subcellularLocation>
</comment>
<feature type="signal peptide" evidence="12">
    <location>
        <begin position="1"/>
        <end position="26"/>
    </location>
</feature>
<keyword evidence="5" id="KW-0812">Transmembrane</keyword>
<dbReference type="EMBL" id="CP140152">
    <property type="protein sequence ID" value="WQH02550.1"/>
    <property type="molecule type" value="Genomic_DNA"/>
</dbReference>
<dbReference type="Gene3D" id="2.40.170.20">
    <property type="entry name" value="TonB-dependent receptor, beta-barrel domain"/>
    <property type="match status" value="1"/>
</dbReference>
<evidence type="ECO:0000256" key="10">
    <source>
        <dbReference type="ARBA" id="ARBA00023237"/>
    </source>
</evidence>
<dbReference type="GeneID" id="43166844"/>
<dbReference type="SUPFAM" id="SSF56935">
    <property type="entry name" value="Porins"/>
    <property type="match status" value="1"/>
</dbReference>
<keyword evidence="4" id="KW-1134">Transmembrane beta strand</keyword>
<dbReference type="Pfam" id="PF00593">
    <property type="entry name" value="TonB_dep_Rec_b-barrel"/>
    <property type="match status" value="1"/>
</dbReference>
<organism evidence="15 16">
    <name type="scientific">Duganella zoogloeoides</name>
    <dbReference type="NCBI Taxonomy" id="75659"/>
    <lineage>
        <taxon>Bacteria</taxon>
        <taxon>Pseudomonadati</taxon>
        <taxon>Pseudomonadota</taxon>
        <taxon>Betaproteobacteria</taxon>
        <taxon>Burkholderiales</taxon>
        <taxon>Oxalobacteraceae</taxon>
        <taxon>Telluria group</taxon>
        <taxon>Duganella</taxon>
    </lineage>
</organism>
<dbReference type="PANTHER" id="PTHR30069">
    <property type="entry name" value="TONB-DEPENDENT OUTER MEMBRANE RECEPTOR"/>
    <property type="match status" value="1"/>
</dbReference>
<dbReference type="InterPro" id="IPR037066">
    <property type="entry name" value="Plug_dom_sf"/>
</dbReference>
<keyword evidence="9 15" id="KW-0675">Receptor</keyword>
<dbReference type="PANTHER" id="PTHR30069:SF29">
    <property type="entry name" value="HEMOGLOBIN AND HEMOGLOBIN-HAPTOGLOBIN-BINDING PROTEIN 1-RELATED"/>
    <property type="match status" value="1"/>
</dbReference>
<dbReference type="InterPro" id="IPR036942">
    <property type="entry name" value="Beta-barrel_TonB_sf"/>
</dbReference>